<dbReference type="Proteomes" id="UP000824120">
    <property type="component" value="Chromosome 2"/>
</dbReference>
<protein>
    <recommendedName>
        <fullName evidence="1">DUF4283 domain-containing protein</fullName>
    </recommendedName>
</protein>
<dbReference type="Pfam" id="PF14111">
    <property type="entry name" value="DUF4283"/>
    <property type="match status" value="1"/>
</dbReference>
<reference evidence="2 3" key="1">
    <citation type="submission" date="2020-09" db="EMBL/GenBank/DDBJ databases">
        <title>De no assembly of potato wild relative species, Solanum commersonii.</title>
        <authorList>
            <person name="Cho K."/>
        </authorList>
    </citation>
    <scope>NUCLEOTIDE SEQUENCE [LARGE SCALE GENOMIC DNA]</scope>
    <source>
        <strain evidence="2">LZ3.2</strain>
        <tissue evidence="2">Leaf</tissue>
    </source>
</reference>
<feature type="domain" description="DUF4283" evidence="1">
    <location>
        <begin position="4"/>
        <end position="60"/>
    </location>
</feature>
<dbReference type="OrthoDB" id="1096772at2759"/>
<evidence type="ECO:0000313" key="3">
    <source>
        <dbReference type="Proteomes" id="UP000824120"/>
    </source>
</evidence>
<proteinExistence type="predicted"/>
<accession>A0A9J6A5H0</accession>
<evidence type="ECO:0000259" key="1">
    <source>
        <dbReference type="Pfam" id="PF14111"/>
    </source>
</evidence>
<keyword evidence="3" id="KW-1185">Reference proteome</keyword>
<name>A0A9J6A5H0_SOLCO</name>
<gene>
    <name evidence="2" type="ORF">H5410_005096</name>
</gene>
<dbReference type="AlphaFoldDB" id="A0A9J6A5H0"/>
<sequence length="77" mass="9053">MVKKLSYSYLKSKLVNLWNLIKPLSLVDLGWDFFIAKFNKQESMNKALHEGPWFVTGSFLSRSSRENWTKIVQTIEN</sequence>
<dbReference type="InterPro" id="IPR025558">
    <property type="entry name" value="DUF4283"/>
</dbReference>
<comment type="caution">
    <text evidence="2">The sequence shown here is derived from an EMBL/GenBank/DDBJ whole genome shotgun (WGS) entry which is preliminary data.</text>
</comment>
<organism evidence="2 3">
    <name type="scientific">Solanum commersonii</name>
    <name type="common">Commerson's wild potato</name>
    <name type="synonym">Commerson's nightshade</name>
    <dbReference type="NCBI Taxonomy" id="4109"/>
    <lineage>
        <taxon>Eukaryota</taxon>
        <taxon>Viridiplantae</taxon>
        <taxon>Streptophyta</taxon>
        <taxon>Embryophyta</taxon>
        <taxon>Tracheophyta</taxon>
        <taxon>Spermatophyta</taxon>
        <taxon>Magnoliopsida</taxon>
        <taxon>eudicotyledons</taxon>
        <taxon>Gunneridae</taxon>
        <taxon>Pentapetalae</taxon>
        <taxon>asterids</taxon>
        <taxon>lamiids</taxon>
        <taxon>Solanales</taxon>
        <taxon>Solanaceae</taxon>
        <taxon>Solanoideae</taxon>
        <taxon>Solaneae</taxon>
        <taxon>Solanum</taxon>
    </lineage>
</organism>
<dbReference type="EMBL" id="JACXVP010000002">
    <property type="protein sequence ID" value="KAG5619878.1"/>
    <property type="molecule type" value="Genomic_DNA"/>
</dbReference>
<evidence type="ECO:0000313" key="2">
    <source>
        <dbReference type="EMBL" id="KAG5619878.1"/>
    </source>
</evidence>